<evidence type="ECO:0000256" key="6">
    <source>
        <dbReference type="ARBA" id="ARBA00023136"/>
    </source>
</evidence>
<dbReference type="Gene3D" id="1.20.1560.10">
    <property type="entry name" value="ABC transporter type 1, transmembrane domain"/>
    <property type="match status" value="1"/>
</dbReference>
<keyword evidence="5 8" id="KW-1133">Transmembrane helix</keyword>
<keyword evidence="12" id="KW-1185">Reference proteome</keyword>
<dbReference type="GO" id="GO:0005524">
    <property type="term" value="F:ATP binding"/>
    <property type="evidence" value="ECO:0007669"/>
    <property type="project" value="UniProtKB-KW"/>
</dbReference>
<dbReference type="GO" id="GO:0045454">
    <property type="term" value="P:cell redox homeostasis"/>
    <property type="evidence" value="ECO:0007669"/>
    <property type="project" value="InterPro"/>
</dbReference>
<keyword evidence="4" id="KW-0067">ATP-binding</keyword>
<name>A0A2U2RI37_9MICO</name>
<dbReference type="RefSeq" id="WP_109276464.1">
    <property type="nucleotide sequence ID" value="NZ_QFKX01000005.1"/>
</dbReference>
<evidence type="ECO:0000259" key="10">
    <source>
        <dbReference type="PROSITE" id="PS50929"/>
    </source>
</evidence>
<accession>A0A2U2RI37</accession>
<evidence type="ECO:0000256" key="3">
    <source>
        <dbReference type="ARBA" id="ARBA00022741"/>
    </source>
</evidence>
<reference evidence="11 12" key="1">
    <citation type="submission" date="2018-05" db="EMBL/GenBank/DDBJ databases">
        <title>Brachybacterium sp. M1HQ-2T, whole genome shotgun sequence.</title>
        <authorList>
            <person name="Tuo L."/>
        </authorList>
    </citation>
    <scope>NUCLEOTIDE SEQUENCE [LARGE SCALE GENOMIC DNA]</scope>
    <source>
        <strain evidence="11 12">M1HQ-2</strain>
    </source>
</reference>
<dbReference type="InterPro" id="IPR027417">
    <property type="entry name" value="P-loop_NTPase"/>
</dbReference>
<dbReference type="PANTHER" id="PTHR24221">
    <property type="entry name" value="ATP-BINDING CASSETTE SUB-FAMILY B"/>
    <property type="match status" value="1"/>
</dbReference>
<dbReference type="PROSITE" id="PS00211">
    <property type="entry name" value="ABC_TRANSPORTER_1"/>
    <property type="match status" value="1"/>
</dbReference>
<comment type="subcellular location">
    <subcellularLocation>
        <location evidence="1">Cell membrane</location>
        <topology evidence="1">Multi-pass membrane protein</topology>
    </subcellularLocation>
</comment>
<dbReference type="OrthoDB" id="3237158at2"/>
<dbReference type="GO" id="GO:0034040">
    <property type="term" value="F:ATPase-coupled lipid transmembrane transporter activity"/>
    <property type="evidence" value="ECO:0007669"/>
    <property type="project" value="TreeGrafter"/>
</dbReference>
<feature type="transmembrane region" description="Helical" evidence="8">
    <location>
        <begin position="154"/>
        <end position="175"/>
    </location>
</feature>
<dbReference type="PROSITE" id="PS50893">
    <property type="entry name" value="ABC_TRANSPORTER_2"/>
    <property type="match status" value="1"/>
</dbReference>
<evidence type="ECO:0000259" key="9">
    <source>
        <dbReference type="PROSITE" id="PS50893"/>
    </source>
</evidence>
<evidence type="ECO:0000256" key="1">
    <source>
        <dbReference type="ARBA" id="ARBA00004651"/>
    </source>
</evidence>
<evidence type="ECO:0000256" key="7">
    <source>
        <dbReference type="SAM" id="MobiDB-lite"/>
    </source>
</evidence>
<dbReference type="GO" id="GO:0140359">
    <property type="term" value="F:ABC-type transporter activity"/>
    <property type="evidence" value="ECO:0007669"/>
    <property type="project" value="InterPro"/>
</dbReference>
<keyword evidence="6 8" id="KW-0472">Membrane</keyword>
<gene>
    <name evidence="11" type="primary">cydC</name>
    <name evidence="11" type="ORF">DEO23_13105</name>
</gene>
<dbReference type="InterPro" id="IPR003439">
    <property type="entry name" value="ABC_transporter-like_ATP-bd"/>
</dbReference>
<keyword evidence="2 8" id="KW-0812">Transmembrane</keyword>
<dbReference type="GO" id="GO:0016887">
    <property type="term" value="F:ATP hydrolysis activity"/>
    <property type="evidence" value="ECO:0007669"/>
    <property type="project" value="InterPro"/>
</dbReference>
<dbReference type="SMART" id="SM00382">
    <property type="entry name" value="AAA"/>
    <property type="match status" value="1"/>
</dbReference>
<keyword evidence="3" id="KW-0547">Nucleotide-binding</keyword>
<feature type="domain" description="ABC transmembrane type-1" evidence="10">
    <location>
        <begin position="20"/>
        <end position="302"/>
    </location>
</feature>
<dbReference type="EMBL" id="QFKX01000005">
    <property type="protein sequence ID" value="PWH05501.1"/>
    <property type="molecule type" value="Genomic_DNA"/>
</dbReference>
<dbReference type="GO" id="GO:0034775">
    <property type="term" value="P:glutathione transmembrane transport"/>
    <property type="evidence" value="ECO:0007669"/>
    <property type="project" value="InterPro"/>
</dbReference>
<evidence type="ECO:0000313" key="11">
    <source>
        <dbReference type="EMBL" id="PWH05501.1"/>
    </source>
</evidence>
<dbReference type="PANTHER" id="PTHR24221:SF654">
    <property type="entry name" value="ATP-BINDING CASSETTE SUB-FAMILY B MEMBER 6"/>
    <property type="match status" value="1"/>
</dbReference>
<dbReference type="Proteomes" id="UP000245590">
    <property type="component" value="Unassembled WGS sequence"/>
</dbReference>
<dbReference type="InterPro" id="IPR017871">
    <property type="entry name" value="ABC_transporter-like_CS"/>
</dbReference>
<dbReference type="NCBIfam" id="TIGR02868">
    <property type="entry name" value="CydC"/>
    <property type="match status" value="1"/>
</dbReference>
<dbReference type="SUPFAM" id="SSF90123">
    <property type="entry name" value="ABC transporter transmembrane region"/>
    <property type="match status" value="1"/>
</dbReference>
<dbReference type="AlphaFoldDB" id="A0A2U2RI37"/>
<dbReference type="Pfam" id="PF00005">
    <property type="entry name" value="ABC_tran"/>
    <property type="match status" value="1"/>
</dbReference>
<dbReference type="InterPro" id="IPR014223">
    <property type="entry name" value="ABC_CydC/D"/>
</dbReference>
<feature type="transmembrane region" description="Helical" evidence="8">
    <location>
        <begin position="129"/>
        <end position="148"/>
    </location>
</feature>
<dbReference type="InterPro" id="IPR011527">
    <property type="entry name" value="ABC1_TM_dom"/>
</dbReference>
<feature type="domain" description="ABC transporter" evidence="9">
    <location>
        <begin position="356"/>
        <end position="581"/>
    </location>
</feature>
<evidence type="ECO:0000256" key="4">
    <source>
        <dbReference type="ARBA" id="ARBA00022840"/>
    </source>
</evidence>
<evidence type="ECO:0000313" key="12">
    <source>
        <dbReference type="Proteomes" id="UP000245590"/>
    </source>
</evidence>
<evidence type="ECO:0000256" key="8">
    <source>
        <dbReference type="SAM" id="Phobius"/>
    </source>
</evidence>
<evidence type="ECO:0000256" key="2">
    <source>
        <dbReference type="ARBA" id="ARBA00022692"/>
    </source>
</evidence>
<dbReference type="PROSITE" id="PS50929">
    <property type="entry name" value="ABC_TM1F"/>
    <property type="match status" value="1"/>
</dbReference>
<dbReference type="Gene3D" id="3.40.50.300">
    <property type="entry name" value="P-loop containing nucleotide triphosphate hydrolases"/>
    <property type="match status" value="1"/>
</dbReference>
<sequence>MTPLRRLLGMLEIPPARLTAAVAAGSATLGAAFALAAVSAWLITTAWTMPNVLDLTVAVVAVRGLGVSRGVFRWAERMLTHDVALRGVVSLRTNLYIALARRRDDSLARMRRGDLLARLGDDAQELGDLVIRAIVPGLVALVMAGAVVVTILPLSIPAALCMLIALLMAGVLAPITAHRAARLTETAVVTTRSDLTADALEVLDDASALRVQGRLEGRLEGLARAQRAHDAAIDRAALPSALASATVPAVMVLALLGSVVAAGAAWMGGGASAGAVGVLLLLPLSSFEAVTTLPAAASQLARSRAAAGRLAAAVGPDALETDPAAPTEGATRAPDAWTGADRGRGTAPGSARAPVLEARGLHAGYGPEAVRVRALDLHLAPGERMAVVGASGTGKTTLLLTLAGLLEPVAGSVSLDGSGLAHLPEETVRERMIAYPEDAHVFATTLRENLRVVRSGVTDDVCLEALHAVGLADWLGMLPRGLDSMLGADGTTVSGGERRRLLLARAVVRAAPITLLDEPTEHLDLARGDDLLRRLLDPTDGSLLPVGTSTVVVTHRQEAIPAGTPVLRIRPDGTSELRRMP</sequence>
<evidence type="ECO:0000256" key="5">
    <source>
        <dbReference type="ARBA" id="ARBA00022989"/>
    </source>
</evidence>
<dbReference type="GO" id="GO:0005886">
    <property type="term" value="C:plasma membrane"/>
    <property type="evidence" value="ECO:0007669"/>
    <property type="project" value="UniProtKB-SubCell"/>
</dbReference>
<dbReference type="InterPro" id="IPR039421">
    <property type="entry name" value="Type_1_exporter"/>
</dbReference>
<dbReference type="InterPro" id="IPR036640">
    <property type="entry name" value="ABC1_TM_sf"/>
</dbReference>
<feature type="transmembrane region" description="Helical" evidence="8">
    <location>
        <begin position="245"/>
        <end position="267"/>
    </location>
</feature>
<organism evidence="11 12">
    <name type="scientific">Brachybacterium endophyticum</name>
    <dbReference type="NCBI Taxonomy" id="2182385"/>
    <lineage>
        <taxon>Bacteria</taxon>
        <taxon>Bacillati</taxon>
        <taxon>Actinomycetota</taxon>
        <taxon>Actinomycetes</taxon>
        <taxon>Micrococcales</taxon>
        <taxon>Dermabacteraceae</taxon>
        <taxon>Brachybacterium</taxon>
    </lineage>
</organism>
<dbReference type="InterPro" id="IPR003593">
    <property type="entry name" value="AAA+_ATPase"/>
</dbReference>
<protein>
    <submittedName>
        <fullName evidence="11">Thiol reductant ABC exporter subunit CydC</fullName>
    </submittedName>
</protein>
<dbReference type="SUPFAM" id="SSF52540">
    <property type="entry name" value="P-loop containing nucleoside triphosphate hydrolases"/>
    <property type="match status" value="1"/>
</dbReference>
<feature type="region of interest" description="Disordered" evidence="7">
    <location>
        <begin position="317"/>
        <end position="351"/>
    </location>
</feature>
<proteinExistence type="predicted"/>
<comment type="caution">
    <text evidence="11">The sequence shown here is derived from an EMBL/GenBank/DDBJ whole genome shotgun (WGS) entry which is preliminary data.</text>
</comment>
<dbReference type="Pfam" id="PF00664">
    <property type="entry name" value="ABC_membrane"/>
    <property type="match status" value="1"/>
</dbReference>